<evidence type="ECO:0000313" key="1">
    <source>
        <dbReference type="EMBL" id="QDP20520.1"/>
    </source>
</evidence>
<keyword evidence="2" id="KW-1185">Reference proteome</keyword>
<protein>
    <submittedName>
        <fullName evidence="1">Uncharacterized protein</fullName>
    </submittedName>
</protein>
<evidence type="ECO:0000313" key="2">
    <source>
        <dbReference type="Proteomes" id="UP000321857"/>
    </source>
</evidence>
<dbReference type="Gene3D" id="3.30.420.10">
    <property type="entry name" value="Ribonuclease H-like superfamily/Ribonuclease H"/>
    <property type="match status" value="1"/>
</dbReference>
<accession>A0A516IUG7</accession>
<dbReference type="KEGG" id="sxa:FMM02_04715"/>
<organism evidence="1 2">
    <name type="scientific">Sphingomonas xanthus</name>
    <dbReference type="NCBI Taxonomy" id="2594473"/>
    <lineage>
        <taxon>Bacteria</taxon>
        <taxon>Pseudomonadati</taxon>
        <taxon>Pseudomonadota</taxon>
        <taxon>Alphaproteobacteria</taxon>
        <taxon>Sphingomonadales</taxon>
        <taxon>Sphingomonadaceae</taxon>
        <taxon>Sphingomonas</taxon>
    </lineage>
</organism>
<dbReference type="GO" id="GO:0003676">
    <property type="term" value="F:nucleic acid binding"/>
    <property type="evidence" value="ECO:0007669"/>
    <property type="project" value="InterPro"/>
</dbReference>
<dbReference type="InterPro" id="IPR036397">
    <property type="entry name" value="RNaseH_sf"/>
</dbReference>
<name>A0A516IUG7_9SPHN</name>
<reference evidence="1 2" key="1">
    <citation type="submission" date="2019-07" db="EMBL/GenBank/DDBJ databases">
        <title>Sphingomonas AE3 Genome sequencing and assembly.</title>
        <authorList>
            <person name="Kim H."/>
        </authorList>
    </citation>
    <scope>NUCLEOTIDE SEQUENCE [LARGE SCALE GENOMIC DNA]</scope>
    <source>
        <strain evidence="1 2">AE3</strain>
    </source>
</reference>
<dbReference type="OrthoDB" id="6687915at2"/>
<sequence length="151" mass="16747">MRYFLDTEYNGFGGALLSLALVPDDGGDEFYVTLKCSDPPDPWVERHVLPYLDMVPEPMRGPRMSRREAAETLAGWLATDRAPEIVADWPEDLAQLAMLLVIGPGRMMPMPPLTLQFQPLAGFSTAANSAVPHNALHDARALRDHVINHLE</sequence>
<dbReference type="AlphaFoldDB" id="A0A516IUG7"/>
<dbReference type="EMBL" id="CP041659">
    <property type="protein sequence ID" value="QDP20520.1"/>
    <property type="molecule type" value="Genomic_DNA"/>
</dbReference>
<gene>
    <name evidence="1" type="ORF">FMM02_04715</name>
</gene>
<proteinExistence type="predicted"/>
<dbReference type="Proteomes" id="UP000321857">
    <property type="component" value="Chromosome"/>
</dbReference>